<gene>
    <name evidence="2" type="ORF">C9J47_12185</name>
</gene>
<sequence length="326" mass="36373">MKPLSMGLLLAMTSTSVWANPLAQWEQGFSGDISLLTGFSNTKSQFNTDIESTPSLESSGESDTKALIAPLGAIQYTFASDKQIFIGTSRSDLALGRFHIEAGYRQRFEGNGMVSLSYVPGIIGTKTWEDPFLVNENRTETDTKIKGFRFQYKNILGSNFSMETSVGQQEIDTEKSGQKQNLSETEIASLDREGNIIYLEGAYRQPIASGRLLRGALNYTRLDADGDAMSYDTYGAQLSIIQMLPSSSLVLTFGYKNAQYEAENPVFDEKQKDDLWSVFLAYEYNEPFGWTDWGLVSLIGYNTTDSNINFYNEDTLMATVGINYKF</sequence>
<dbReference type="RefSeq" id="WP_107253773.1">
    <property type="nucleotide sequence ID" value="NZ_PYOC01000003.1"/>
</dbReference>
<keyword evidence="3" id="KW-1185">Reference proteome</keyword>
<dbReference type="AlphaFoldDB" id="A0A2T3L9E9"/>
<reference evidence="2 3" key="1">
    <citation type="submission" date="2018-03" db="EMBL/GenBank/DDBJ databases">
        <title>Whole genome sequencing of Histamine producing bacteria.</title>
        <authorList>
            <person name="Butler K."/>
        </authorList>
    </citation>
    <scope>NUCLEOTIDE SEQUENCE [LARGE SCALE GENOMIC DNA]</scope>
    <source>
        <strain evidence="2 3">ATCC 19614</strain>
    </source>
</reference>
<evidence type="ECO:0000256" key="1">
    <source>
        <dbReference type="SAM" id="SignalP"/>
    </source>
</evidence>
<protein>
    <submittedName>
        <fullName evidence="2">DUF2860 domain-containing protein</fullName>
    </submittedName>
</protein>
<organism evidence="2 3">
    <name type="scientific">Photobacterium indicum</name>
    <dbReference type="NCBI Taxonomy" id="81447"/>
    <lineage>
        <taxon>Bacteria</taxon>
        <taxon>Pseudomonadati</taxon>
        <taxon>Pseudomonadota</taxon>
        <taxon>Gammaproteobacteria</taxon>
        <taxon>Vibrionales</taxon>
        <taxon>Vibrionaceae</taxon>
        <taxon>Photobacterium</taxon>
    </lineage>
</organism>
<feature type="signal peptide" evidence="1">
    <location>
        <begin position="1"/>
        <end position="19"/>
    </location>
</feature>
<comment type="caution">
    <text evidence="2">The sequence shown here is derived from an EMBL/GenBank/DDBJ whole genome shotgun (WGS) entry which is preliminary data.</text>
</comment>
<dbReference type="InterPro" id="IPR016896">
    <property type="entry name" value="DUF2860"/>
</dbReference>
<dbReference type="Proteomes" id="UP000241803">
    <property type="component" value="Unassembled WGS sequence"/>
</dbReference>
<dbReference type="PIRSF" id="PIRSF028696">
    <property type="entry name" value="UCP028696"/>
    <property type="match status" value="1"/>
</dbReference>
<keyword evidence="1" id="KW-0732">Signal</keyword>
<dbReference type="Pfam" id="PF11059">
    <property type="entry name" value="DUF2860"/>
    <property type="match status" value="1"/>
</dbReference>
<proteinExistence type="predicted"/>
<evidence type="ECO:0000313" key="2">
    <source>
        <dbReference type="EMBL" id="PSV47614.1"/>
    </source>
</evidence>
<dbReference type="EMBL" id="PYOC01000003">
    <property type="protein sequence ID" value="PSV47614.1"/>
    <property type="molecule type" value="Genomic_DNA"/>
</dbReference>
<feature type="chain" id="PRO_5015566858" evidence="1">
    <location>
        <begin position="20"/>
        <end position="326"/>
    </location>
</feature>
<name>A0A2T3L9E9_9GAMM</name>
<dbReference type="SUPFAM" id="SSF56935">
    <property type="entry name" value="Porins"/>
    <property type="match status" value="1"/>
</dbReference>
<evidence type="ECO:0000313" key="3">
    <source>
        <dbReference type="Proteomes" id="UP000241803"/>
    </source>
</evidence>
<accession>A0A2T3L9E9</accession>